<reference evidence="4" key="1">
    <citation type="submission" date="2018-11" db="EMBL/GenBank/DDBJ databases">
        <title>Complete genome sequence of Paenibacillus sp. ML311-T8.</title>
        <authorList>
            <person name="Nam Y.-D."/>
            <person name="Kang J."/>
            <person name="Chung W.-H."/>
            <person name="Park Y.S."/>
        </authorList>
    </citation>
    <scope>NUCLEOTIDE SEQUENCE [LARGE SCALE GENOMIC DNA]</scope>
    <source>
        <strain evidence="4">ML311-T8</strain>
    </source>
</reference>
<evidence type="ECO:0000259" key="2">
    <source>
        <dbReference type="Pfam" id="PF01593"/>
    </source>
</evidence>
<dbReference type="InterPro" id="IPR036188">
    <property type="entry name" value="FAD/NAD-bd_sf"/>
</dbReference>
<evidence type="ECO:0000313" key="4">
    <source>
        <dbReference type="Proteomes" id="UP000426246"/>
    </source>
</evidence>
<dbReference type="PANTHER" id="PTHR43734:SF1">
    <property type="entry name" value="PHYTOENE DESATURASE"/>
    <property type="match status" value="1"/>
</dbReference>
<dbReference type="PANTHER" id="PTHR43734">
    <property type="entry name" value="PHYTOENE DESATURASE"/>
    <property type="match status" value="1"/>
</dbReference>
<dbReference type="Gene3D" id="3.50.50.60">
    <property type="entry name" value="FAD/NAD(P)-binding domain"/>
    <property type="match status" value="1"/>
</dbReference>
<feature type="domain" description="Amine oxidase" evidence="2">
    <location>
        <begin position="13"/>
        <end position="250"/>
    </location>
</feature>
<dbReference type="GO" id="GO:0016491">
    <property type="term" value="F:oxidoreductase activity"/>
    <property type="evidence" value="ECO:0007669"/>
    <property type="project" value="InterPro"/>
</dbReference>
<organism evidence="3 4">
    <name type="scientific">Paenibacillus psychroresistens</name>
    <dbReference type="NCBI Taxonomy" id="1778678"/>
    <lineage>
        <taxon>Bacteria</taxon>
        <taxon>Bacillati</taxon>
        <taxon>Bacillota</taxon>
        <taxon>Bacilli</taxon>
        <taxon>Bacillales</taxon>
        <taxon>Paenibacillaceae</taxon>
        <taxon>Paenibacillus</taxon>
    </lineage>
</organism>
<dbReference type="EMBL" id="CP034235">
    <property type="protein sequence ID" value="QGQ94062.1"/>
    <property type="molecule type" value="Genomic_DNA"/>
</dbReference>
<dbReference type="KEGG" id="ppsc:EHS13_03655"/>
<dbReference type="SUPFAM" id="SSF51905">
    <property type="entry name" value="FAD/NAD(P)-binding domain"/>
    <property type="match status" value="1"/>
</dbReference>
<sequence length="423" mass="46239">MEKYDVAVIGGGLSGLITAIYLAKGGKKVVVLEKSSRLGGRAMTNVKNGASFNLGAHALYCGGEAYPTFQQLGLKLPGAKPKAKGEMIWKGKLLTMPTTPIAMLTSSFFTWSAKFELIKLLLGLPKLNLTEMQGISLREWAENKIADPKVRHFFYALCRTGTYACEPDHQLAGPVLKQVAIALKPGVMYLDGGWQTIVDQLQEQAKKLGVGFRSNAHVKGIEQNQSDLKVVFAEGDGLNAASVVSTLAPADTYRLIGETGSPTLKRWQDEARKVTGACLDICLKRLPVANRHFVMGIDQPMYYSNHSNVAKLSEGSSQVIHVMRYHEYGEHNPKADERMLEETMNLVQPGWQKEVVSKQFLPNITVVNDYLHLGKSDLKSGPVVPEISGLYVAGDWASHGEMLTDAAVASGIRAAKQILQETR</sequence>
<dbReference type="OrthoDB" id="269318at2"/>
<dbReference type="RefSeq" id="WP_155699059.1">
    <property type="nucleotide sequence ID" value="NZ_CP034235.1"/>
</dbReference>
<proteinExistence type="inferred from homology"/>
<gene>
    <name evidence="3" type="ORF">EHS13_03655</name>
</gene>
<evidence type="ECO:0000313" key="3">
    <source>
        <dbReference type="EMBL" id="QGQ94062.1"/>
    </source>
</evidence>
<accession>A0A6B8RF09</accession>
<protein>
    <submittedName>
        <fullName evidence="3">NAD(P)/FAD-dependent oxidoreductase</fullName>
    </submittedName>
</protein>
<evidence type="ECO:0000256" key="1">
    <source>
        <dbReference type="ARBA" id="ARBA00038322"/>
    </source>
</evidence>
<name>A0A6B8RF09_9BACL</name>
<dbReference type="Proteomes" id="UP000426246">
    <property type="component" value="Chromosome"/>
</dbReference>
<dbReference type="AlphaFoldDB" id="A0A6B8RF09"/>
<dbReference type="Pfam" id="PF01593">
    <property type="entry name" value="Amino_oxidase"/>
    <property type="match status" value="1"/>
</dbReference>
<comment type="similarity">
    <text evidence="1">Belongs to the carotenoid/retinoid oxidoreductase family. CrtN subfamily.</text>
</comment>
<dbReference type="Gene3D" id="3.90.660.50">
    <property type="match status" value="1"/>
</dbReference>
<dbReference type="InterPro" id="IPR002937">
    <property type="entry name" value="Amino_oxidase"/>
</dbReference>
<keyword evidence="4" id="KW-1185">Reference proteome</keyword>